<name>A0A1I4BYE8_9ACTN</name>
<dbReference type="Proteomes" id="UP000199111">
    <property type="component" value="Unassembled WGS sequence"/>
</dbReference>
<dbReference type="EMBL" id="FOQY01000033">
    <property type="protein sequence ID" value="SFK73016.1"/>
    <property type="molecule type" value="Genomic_DNA"/>
</dbReference>
<organism evidence="1 2">
    <name type="scientific">Streptosporangium canum</name>
    <dbReference type="NCBI Taxonomy" id="324952"/>
    <lineage>
        <taxon>Bacteria</taxon>
        <taxon>Bacillati</taxon>
        <taxon>Actinomycetota</taxon>
        <taxon>Actinomycetes</taxon>
        <taxon>Streptosporangiales</taxon>
        <taxon>Streptosporangiaceae</taxon>
        <taxon>Streptosporangium</taxon>
    </lineage>
</organism>
<dbReference type="AlphaFoldDB" id="A0A1I4BYE8"/>
<reference evidence="2" key="1">
    <citation type="submission" date="2016-10" db="EMBL/GenBank/DDBJ databases">
        <authorList>
            <person name="Varghese N."/>
            <person name="Submissions S."/>
        </authorList>
    </citation>
    <scope>NUCLEOTIDE SEQUENCE [LARGE SCALE GENOMIC DNA]</scope>
    <source>
        <strain evidence="2">CGMCC 4.2126</strain>
    </source>
</reference>
<keyword evidence="2" id="KW-1185">Reference proteome</keyword>
<protein>
    <submittedName>
        <fullName evidence="1">Uncharacterized protein</fullName>
    </submittedName>
</protein>
<sequence>MQVSVRRQVVLEGSYGDFDLHIRWKFLRCYWDPSTAHPGHYAECPLPDSM</sequence>
<gene>
    <name evidence="1" type="ORF">SAMN05216275_13375</name>
</gene>
<accession>A0A1I4BYE8</accession>
<evidence type="ECO:0000313" key="1">
    <source>
        <dbReference type="EMBL" id="SFK73016.1"/>
    </source>
</evidence>
<proteinExistence type="predicted"/>
<evidence type="ECO:0000313" key="2">
    <source>
        <dbReference type="Proteomes" id="UP000199111"/>
    </source>
</evidence>